<dbReference type="InterPro" id="IPR022164">
    <property type="entry name" value="Kinesin-like"/>
</dbReference>
<keyword evidence="6" id="KW-1185">Reference proteome</keyword>
<dbReference type="Gene3D" id="1.10.10.750">
    <property type="entry name" value="Ypt/Rab-GAP domain of gyp1p, domain 1"/>
    <property type="match status" value="1"/>
</dbReference>
<feature type="region of interest" description="Disordered" evidence="3">
    <location>
        <begin position="1"/>
        <end position="160"/>
    </location>
</feature>
<dbReference type="KEGG" id="pmrn:116953190"/>
<reference evidence="7" key="1">
    <citation type="submission" date="2025-08" db="UniProtKB">
        <authorList>
            <consortium name="RefSeq"/>
        </authorList>
    </citation>
    <scope>IDENTIFICATION</scope>
    <source>
        <tissue evidence="7">Sperm</tissue>
    </source>
</reference>
<dbReference type="SMART" id="SM00164">
    <property type="entry name" value="TBC"/>
    <property type="match status" value="1"/>
</dbReference>
<dbReference type="Pfam" id="PF00566">
    <property type="entry name" value="RabGAP-TBC"/>
    <property type="match status" value="1"/>
</dbReference>
<dbReference type="SMART" id="SM00462">
    <property type="entry name" value="PTB"/>
    <property type="match status" value="1"/>
</dbReference>
<evidence type="ECO:0000256" key="2">
    <source>
        <dbReference type="SAM" id="Coils"/>
    </source>
</evidence>
<dbReference type="PANTHER" id="PTHR47219:SF9">
    <property type="entry name" value="GTPASE ACTIVATING PROTEIN AND CENTROSOME-ASSOCIATED, ISOFORM B"/>
    <property type="match status" value="1"/>
</dbReference>
<feature type="domain" description="Rab-GAP TBC" evidence="5">
    <location>
        <begin position="626"/>
        <end position="812"/>
    </location>
</feature>
<dbReference type="RefSeq" id="XP_032829025.1">
    <property type="nucleotide sequence ID" value="XM_032973134.1"/>
</dbReference>
<dbReference type="CDD" id="cd01211">
    <property type="entry name" value="PTB_Rab6GAP"/>
    <property type="match status" value="1"/>
</dbReference>
<keyword evidence="1" id="KW-0343">GTPase activation</keyword>
<gene>
    <name evidence="7" type="primary">LOC116953190</name>
</gene>
<dbReference type="FunFam" id="1.10.472.80:FF:000007">
    <property type="entry name" value="Rab GTPase-activating protein 1 isoform X1"/>
    <property type="match status" value="1"/>
</dbReference>
<dbReference type="PROSITE" id="PS50086">
    <property type="entry name" value="TBC_RABGAP"/>
    <property type="match status" value="1"/>
</dbReference>
<dbReference type="AlphaFoldDB" id="A0AAJ7XC87"/>
<protein>
    <submittedName>
        <fullName evidence="7">LOW QUALITY PROTEIN: rab GTPase-activating protein 1-like</fullName>
    </submittedName>
</protein>
<feature type="compositionally biased region" description="Polar residues" evidence="3">
    <location>
        <begin position="11"/>
        <end position="22"/>
    </location>
</feature>
<dbReference type="PROSITE" id="PS01179">
    <property type="entry name" value="PID"/>
    <property type="match status" value="1"/>
</dbReference>
<proteinExistence type="predicted"/>
<dbReference type="PANTHER" id="PTHR47219">
    <property type="entry name" value="RAB GTPASE-ACTIVATING PROTEIN 1-LIKE"/>
    <property type="match status" value="1"/>
</dbReference>
<feature type="coiled-coil region" evidence="2">
    <location>
        <begin position="895"/>
        <end position="982"/>
    </location>
</feature>
<dbReference type="InterPro" id="IPR000195">
    <property type="entry name" value="Rab-GAP-TBC_dom"/>
</dbReference>
<dbReference type="Gene3D" id="1.10.472.80">
    <property type="entry name" value="Ypt/Rab-GAP domain of gyp1p, domain 3"/>
    <property type="match status" value="1"/>
</dbReference>
<evidence type="ECO:0000256" key="1">
    <source>
        <dbReference type="ARBA" id="ARBA00022468"/>
    </source>
</evidence>
<dbReference type="GO" id="GO:0005737">
    <property type="term" value="C:cytoplasm"/>
    <property type="evidence" value="ECO:0007669"/>
    <property type="project" value="UniProtKB-ARBA"/>
</dbReference>
<evidence type="ECO:0000259" key="5">
    <source>
        <dbReference type="PROSITE" id="PS50086"/>
    </source>
</evidence>
<feature type="compositionally biased region" description="Acidic residues" evidence="3">
    <location>
        <begin position="570"/>
        <end position="580"/>
    </location>
</feature>
<dbReference type="InterPro" id="IPR006020">
    <property type="entry name" value="PTB/PI_dom"/>
</dbReference>
<feature type="region of interest" description="Disordered" evidence="3">
    <location>
        <begin position="549"/>
        <end position="587"/>
    </location>
</feature>
<keyword evidence="2" id="KW-0175">Coiled coil</keyword>
<dbReference type="SUPFAM" id="SSF50729">
    <property type="entry name" value="PH domain-like"/>
    <property type="match status" value="1"/>
</dbReference>
<dbReference type="FunFam" id="1.10.8.270:FF:000001">
    <property type="entry name" value="TBC1 domain family member 1"/>
    <property type="match status" value="1"/>
</dbReference>
<dbReference type="Pfam" id="PF12473">
    <property type="entry name" value="DUF3694"/>
    <property type="match status" value="1"/>
</dbReference>
<feature type="domain" description="PID" evidence="4">
    <location>
        <begin position="168"/>
        <end position="287"/>
    </location>
</feature>
<evidence type="ECO:0000259" key="4">
    <source>
        <dbReference type="PROSITE" id="PS01179"/>
    </source>
</evidence>
<feature type="coiled-coil region" evidence="2">
    <location>
        <begin position="1089"/>
        <end position="1137"/>
    </location>
</feature>
<dbReference type="GO" id="GO:0005096">
    <property type="term" value="F:GTPase activator activity"/>
    <property type="evidence" value="ECO:0007669"/>
    <property type="project" value="UniProtKB-KW"/>
</dbReference>
<sequence>MAEVAGARKVSCSSDSVSTPNSEDFVLVPGSPAAPPSGSDGTGLKIPGAGNESALEEQLAAMLSDCAQDEEDEEEADDDEEEAATRGDPGSAEGAGAGGPATGEGASVMAERTDGEMRDSQTVANNPRCSKEGPRGPDSASPTSARGDEDGGGSGDGGGGELLVFPRVTYLGSASVDAPRSELEALRVAAILRQQCLAPLEVALAVPTASGGSVRILEADSSVEIARYPVQRILFCVRGHRTTQESDCFGFTESHNAADIFRIHVFRCPEPHEVSRLLHGFAAAFEVCARPTGAGAGAGASGPGSSPALTASTPNPDLFTFTVAMEIREDDGKGNFSAVPVDKEKQYFKLRSGVEKKLVLNVNQASSRELTIERCFGVFLGPGCGVQPGDLHLLNMESMGKSSDSKSYVIAARWDPTLATFHGLNDETAKDKMAHLTVAADLVVTEVQDPVRFLFEAPARVFPATERFWYFGRRAFTDTFHLHLRQLPPRDETTPDEARACPYELLALTSDSERQRASAAATGGGAAAVSGGAGGGLAGVWGGGGGGVPSSPSLTLSARGSQSSAFATPTEDEDDGDNDEPLLSGSGDVSRECAQKLLEAWSDLLAKWHGNPSVRPRQLPALVRGGVPEALRGDVWQLLAGCRDDDAMLDNYRMLVAKVSPQDSAITRDINRTFPAHGYFKDSGGDGQDSLYKICKAYSIYDEEIGYCQGQSFLAAVLLLHMPEEQAFGVLVRIMFAYGLRDLFRQNFDDLHCKFYQLERLMQEHVPELYAHFLGLGLEAHMYASQWFLTLFTAKFPLYMVFHIIDLLLSEGLSVIFNVALALLKTSREDLLQADFEGALKFFRVQLPKRYRAEESARRLMEVACGVKVSQRRLKKFEREFLTMREQMAQEEDPVERLKREGRRLQEANLRLEQENDDLAHELVTSKIALRGDLDKAEDKVDVLTKELLLTKQRLLETEGDKRRMEEEAVKLKELCRREMEKAGRDMSKSSSIIGEYKQICSQLSIRLEQKQASSRAEMDVIRAKLRACGHCSGAFHEDGGVRGSGAAAMGAEAGEEAGVVTSDGPATAGASAAAGLLAAAAAVAPVPAEGIQSHLREMELELAQTKLKLVEAECRIQDLEHELNGALNEVQASRRTWLNRTLSSLKTTTTGSQAKEPV</sequence>
<evidence type="ECO:0000313" key="6">
    <source>
        <dbReference type="Proteomes" id="UP001318040"/>
    </source>
</evidence>
<accession>A0AAJ7XC87</accession>
<dbReference type="Gene3D" id="2.30.29.30">
    <property type="entry name" value="Pleckstrin-homology domain (PH domain)/Phosphotyrosine-binding domain (PTB)"/>
    <property type="match status" value="1"/>
</dbReference>
<dbReference type="Proteomes" id="UP001318040">
    <property type="component" value="Chromosome 50"/>
</dbReference>
<feature type="compositionally biased region" description="Gly residues" evidence="3">
    <location>
        <begin position="93"/>
        <end position="102"/>
    </location>
</feature>
<dbReference type="SUPFAM" id="SSF47923">
    <property type="entry name" value="Ypt/Rab-GAP domain of gyp1p"/>
    <property type="match status" value="2"/>
</dbReference>
<name>A0AAJ7XC87_PETMA</name>
<dbReference type="Gene3D" id="1.10.8.270">
    <property type="entry name" value="putative rabgap domain of human tbc1 domain family member 14 like domains"/>
    <property type="match status" value="1"/>
</dbReference>
<dbReference type="GO" id="GO:0031267">
    <property type="term" value="F:small GTPase binding"/>
    <property type="evidence" value="ECO:0007669"/>
    <property type="project" value="UniProtKB-ARBA"/>
</dbReference>
<organism evidence="6 7">
    <name type="scientific">Petromyzon marinus</name>
    <name type="common">Sea lamprey</name>
    <dbReference type="NCBI Taxonomy" id="7757"/>
    <lineage>
        <taxon>Eukaryota</taxon>
        <taxon>Metazoa</taxon>
        <taxon>Chordata</taxon>
        <taxon>Craniata</taxon>
        <taxon>Vertebrata</taxon>
        <taxon>Cyclostomata</taxon>
        <taxon>Hyperoartia</taxon>
        <taxon>Petromyzontiformes</taxon>
        <taxon>Petromyzontidae</taxon>
        <taxon>Petromyzon</taxon>
    </lineage>
</organism>
<feature type="compositionally biased region" description="Acidic residues" evidence="3">
    <location>
        <begin position="67"/>
        <end position="82"/>
    </location>
</feature>
<dbReference type="FunFam" id="1.10.10.750:FF:000004">
    <property type="entry name" value="Putative rab gtpase-activating protein 1"/>
    <property type="match status" value="1"/>
</dbReference>
<dbReference type="InterPro" id="IPR035969">
    <property type="entry name" value="Rab-GAP_TBC_sf"/>
</dbReference>
<dbReference type="InterPro" id="IPR011993">
    <property type="entry name" value="PH-like_dom_sf"/>
</dbReference>
<feature type="compositionally biased region" description="Polar residues" evidence="3">
    <location>
        <begin position="558"/>
        <end position="567"/>
    </location>
</feature>
<evidence type="ECO:0000256" key="3">
    <source>
        <dbReference type="SAM" id="MobiDB-lite"/>
    </source>
</evidence>
<dbReference type="InterPro" id="IPR050302">
    <property type="entry name" value="Rab_GAP_TBC_domain"/>
</dbReference>
<evidence type="ECO:0000313" key="7">
    <source>
        <dbReference type="RefSeq" id="XP_032829025.1"/>
    </source>
</evidence>